<evidence type="ECO:0000259" key="4">
    <source>
        <dbReference type="PROSITE" id="PS50056"/>
    </source>
</evidence>
<comment type="caution">
    <text evidence="5">The sequence shown here is derived from an EMBL/GenBank/DDBJ whole genome shotgun (WGS) entry which is preliminary data.</text>
</comment>
<evidence type="ECO:0000256" key="2">
    <source>
        <dbReference type="SAM" id="MobiDB-lite"/>
    </source>
</evidence>
<feature type="region of interest" description="Disordered" evidence="2">
    <location>
        <begin position="1"/>
        <end position="57"/>
    </location>
</feature>
<evidence type="ECO:0000313" key="5">
    <source>
        <dbReference type="EMBL" id="KAB5596421.1"/>
    </source>
</evidence>
<keyword evidence="6" id="KW-1185">Reference proteome</keyword>
<gene>
    <name evidence="5" type="ORF">CTheo_58</name>
</gene>
<dbReference type="InterPro" id="IPR000242">
    <property type="entry name" value="PTP_cat"/>
</dbReference>
<dbReference type="PRINTS" id="PR00700">
    <property type="entry name" value="PRTYPHPHTASE"/>
</dbReference>
<feature type="domain" description="Tyrosine specific protein phosphatases" evidence="4">
    <location>
        <begin position="300"/>
        <end position="405"/>
    </location>
</feature>
<dbReference type="InterPro" id="IPR000387">
    <property type="entry name" value="Tyr_Pase_dom"/>
</dbReference>
<evidence type="ECO:0000313" key="6">
    <source>
        <dbReference type="Proteomes" id="UP000383932"/>
    </source>
</evidence>
<dbReference type="CDD" id="cd00047">
    <property type="entry name" value="PTPc"/>
    <property type="match status" value="1"/>
</dbReference>
<dbReference type="SUPFAM" id="SSF52799">
    <property type="entry name" value="(Phosphotyrosine protein) phosphatases II"/>
    <property type="match status" value="1"/>
</dbReference>
<evidence type="ECO:0000256" key="1">
    <source>
        <dbReference type="ARBA" id="ARBA00009649"/>
    </source>
</evidence>
<dbReference type="InterPro" id="IPR029021">
    <property type="entry name" value="Prot-tyrosine_phosphatase-like"/>
</dbReference>
<protein>
    <submittedName>
        <fullName evidence="5">Tyrosine phosphatase domain containing protein</fullName>
    </submittedName>
</protein>
<sequence>MGNSKSRLALSRGNHPHSASTSSQGNSDPKQAMSSPPRRQHTSSPTPSPSKPKQPTSRIPFYIADALRDPELLSDNWFTLAQLESRRQQASRESLVRTQFAKPPEVARYSITQSAKNNIRNRYQNVAPYDLNAVRVGEDDLGKGQGMYLNASWVRERAGGALWIASQAPLPNTHFEFLALCTDITPKHKRVRTIVQLTPWVEKRFQAAHPYFPNEVGDSIIINRMPHPSDHLHASKTRLRVTVARKRVITEADCIVRSLEVRYEGWPEGESPVFEVRHLAYDNWADHGVPDSASTAYWLAILADRLNRMPHTPEPGKAVDPTPPPILVHCSAGVGRTGTFIAMCSLLRTFNLLPLAARPEWDTYVPEASALGPLPDELHEDLILQEVNALREQRIMMVQMPDQMAFIYEVLAMTLSGKFEGRLPPDSA</sequence>
<dbReference type="SMART" id="SM00194">
    <property type="entry name" value="PTPc"/>
    <property type="match status" value="1"/>
</dbReference>
<comment type="similarity">
    <text evidence="1">Belongs to the protein-tyrosine phosphatase family. Non-receptor class subfamily.</text>
</comment>
<evidence type="ECO:0000259" key="3">
    <source>
        <dbReference type="PROSITE" id="PS50055"/>
    </source>
</evidence>
<dbReference type="PROSITE" id="PS00383">
    <property type="entry name" value="TYR_PHOSPHATASE_1"/>
    <property type="match status" value="1"/>
</dbReference>
<dbReference type="InterPro" id="IPR016130">
    <property type="entry name" value="Tyr_Pase_AS"/>
</dbReference>
<proteinExistence type="inferred from homology"/>
<accession>A0A5N5QXT9</accession>
<dbReference type="PROSITE" id="PS50056">
    <property type="entry name" value="TYR_PHOSPHATASE_2"/>
    <property type="match status" value="1"/>
</dbReference>
<dbReference type="PANTHER" id="PTHR19134">
    <property type="entry name" value="RECEPTOR-TYPE TYROSINE-PROTEIN PHOSPHATASE"/>
    <property type="match status" value="1"/>
</dbReference>
<dbReference type="Pfam" id="PF00102">
    <property type="entry name" value="Y_phosphatase"/>
    <property type="match status" value="1"/>
</dbReference>
<organism evidence="5 6">
    <name type="scientific">Ceratobasidium theobromae</name>
    <dbReference type="NCBI Taxonomy" id="1582974"/>
    <lineage>
        <taxon>Eukaryota</taxon>
        <taxon>Fungi</taxon>
        <taxon>Dikarya</taxon>
        <taxon>Basidiomycota</taxon>
        <taxon>Agaricomycotina</taxon>
        <taxon>Agaricomycetes</taxon>
        <taxon>Cantharellales</taxon>
        <taxon>Ceratobasidiaceae</taxon>
        <taxon>Ceratobasidium</taxon>
    </lineage>
</organism>
<name>A0A5N5QXT9_9AGAM</name>
<dbReference type="SMART" id="SM00404">
    <property type="entry name" value="PTPc_motif"/>
    <property type="match status" value="1"/>
</dbReference>
<dbReference type="GO" id="GO:0004725">
    <property type="term" value="F:protein tyrosine phosphatase activity"/>
    <property type="evidence" value="ECO:0007669"/>
    <property type="project" value="InterPro"/>
</dbReference>
<dbReference type="EMBL" id="SSOP01000001">
    <property type="protein sequence ID" value="KAB5596421.1"/>
    <property type="molecule type" value="Genomic_DNA"/>
</dbReference>
<dbReference type="InterPro" id="IPR003595">
    <property type="entry name" value="Tyr_Pase_cat"/>
</dbReference>
<dbReference type="Proteomes" id="UP000383932">
    <property type="component" value="Unassembled WGS sequence"/>
</dbReference>
<dbReference type="Gene3D" id="3.90.190.10">
    <property type="entry name" value="Protein tyrosine phosphatase superfamily"/>
    <property type="match status" value="1"/>
</dbReference>
<feature type="compositionally biased region" description="Polar residues" evidence="2">
    <location>
        <begin position="17"/>
        <end position="33"/>
    </location>
</feature>
<dbReference type="PANTHER" id="PTHR19134:SF449">
    <property type="entry name" value="TYROSINE-PROTEIN PHOSPHATASE 1"/>
    <property type="match status" value="1"/>
</dbReference>
<dbReference type="OrthoDB" id="10253954at2759"/>
<dbReference type="PROSITE" id="PS50055">
    <property type="entry name" value="TYR_PHOSPHATASE_PTP"/>
    <property type="match status" value="1"/>
</dbReference>
<dbReference type="AlphaFoldDB" id="A0A5N5QXT9"/>
<feature type="compositionally biased region" description="Low complexity" evidence="2">
    <location>
        <begin position="34"/>
        <end position="45"/>
    </location>
</feature>
<reference evidence="5 6" key="1">
    <citation type="journal article" date="2019" name="Fungal Biol. Biotechnol.">
        <title>Draft genome sequence of fastidious pathogen Ceratobasidium theobromae, which causes vascular-streak dieback in Theobroma cacao.</title>
        <authorList>
            <person name="Ali S.S."/>
            <person name="Asman A."/>
            <person name="Shao J."/>
            <person name="Firmansyah A.P."/>
            <person name="Susilo A.W."/>
            <person name="Rosmana A."/>
            <person name="McMahon P."/>
            <person name="Junaid M."/>
            <person name="Guest D."/>
            <person name="Kheng T.Y."/>
            <person name="Meinhardt L.W."/>
            <person name="Bailey B.A."/>
        </authorList>
    </citation>
    <scope>NUCLEOTIDE SEQUENCE [LARGE SCALE GENOMIC DNA]</scope>
    <source>
        <strain evidence="5 6">CT2</strain>
    </source>
</reference>
<dbReference type="InterPro" id="IPR050348">
    <property type="entry name" value="Protein-Tyr_Phosphatase"/>
</dbReference>
<feature type="domain" description="Tyrosine-protein phosphatase" evidence="3">
    <location>
        <begin position="117"/>
        <end position="414"/>
    </location>
</feature>